<evidence type="ECO:0000256" key="2">
    <source>
        <dbReference type="ARBA" id="ARBA00022692"/>
    </source>
</evidence>
<feature type="transmembrane region" description="Helical" evidence="5">
    <location>
        <begin position="185"/>
        <end position="209"/>
    </location>
</feature>
<evidence type="ECO:0000256" key="3">
    <source>
        <dbReference type="ARBA" id="ARBA00023136"/>
    </source>
</evidence>
<feature type="chain" id="PRO_5010551197" evidence="6">
    <location>
        <begin position="19"/>
        <end position="282"/>
    </location>
</feature>
<feature type="domain" description="Ig-like" evidence="7">
    <location>
        <begin position="27"/>
        <end position="136"/>
    </location>
</feature>
<keyword evidence="3 5" id="KW-0472">Membrane</keyword>
<dbReference type="PROSITE" id="PS50835">
    <property type="entry name" value="IG_LIKE"/>
    <property type="match status" value="1"/>
</dbReference>
<dbReference type="STRING" id="38654.A0A1U7R9L6"/>
<keyword evidence="2 5" id="KW-0812">Transmembrane</keyword>
<evidence type="ECO:0000256" key="5">
    <source>
        <dbReference type="SAM" id="Phobius"/>
    </source>
</evidence>
<dbReference type="InterPro" id="IPR007110">
    <property type="entry name" value="Ig-like_dom"/>
</dbReference>
<dbReference type="GO" id="GO:0005886">
    <property type="term" value="C:plasma membrane"/>
    <property type="evidence" value="ECO:0007669"/>
    <property type="project" value="TreeGrafter"/>
</dbReference>
<reference evidence="9" key="1">
    <citation type="submission" date="2025-08" db="UniProtKB">
        <authorList>
            <consortium name="RefSeq"/>
        </authorList>
    </citation>
    <scope>IDENTIFICATION</scope>
</reference>
<dbReference type="InParanoid" id="A0A1U7R9L6"/>
<evidence type="ECO:0000313" key="8">
    <source>
        <dbReference type="Proteomes" id="UP000189705"/>
    </source>
</evidence>
<proteinExistence type="predicted"/>
<dbReference type="SMART" id="SM00409">
    <property type="entry name" value="IG"/>
    <property type="match status" value="1"/>
</dbReference>
<dbReference type="eggNOG" id="ENOG502S8BD">
    <property type="taxonomic scope" value="Eukaryota"/>
</dbReference>
<dbReference type="CDD" id="cd05716">
    <property type="entry name" value="IgV_pIgR_like"/>
    <property type="match status" value="1"/>
</dbReference>
<comment type="subcellular location">
    <subcellularLocation>
        <location evidence="1">Membrane</location>
    </subcellularLocation>
</comment>
<evidence type="ECO:0000256" key="4">
    <source>
        <dbReference type="SAM" id="MobiDB-lite"/>
    </source>
</evidence>
<feature type="compositionally biased region" description="Basic and acidic residues" evidence="4">
    <location>
        <begin position="163"/>
        <end position="172"/>
    </location>
</feature>
<dbReference type="RefSeq" id="XP_006019807.1">
    <property type="nucleotide sequence ID" value="XM_006019745.3"/>
</dbReference>
<protein>
    <submittedName>
        <fullName evidence="9">CMRF35-like molecule 5 isoform X1</fullName>
    </submittedName>
</protein>
<accession>A0A1U7R9L6</accession>
<evidence type="ECO:0000259" key="7">
    <source>
        <dbReference type="PROSITE" id="PS50835"/>
    </source>
</evidence>
<dbReference type="PANTHER" id="PTHR11860:SF87">
    <property type="entry name" value="CMRF35-LIKE MOLECULE 8"/>
    <property type="match status" value="1"/>
</dbReference>
<dbReference type="InterPro" id="IPR036179">
    <property type="entry name" value="Ig-like_dom_sf"/>
</dbReference>
<evidence type="ECO:0000256" key="6">
    <source>
        <dbReference type="SAM" id="SignalP"/>
    </source>
</evidence>
<feature type="compositionally biased region" description="Low complexity" evidence="4">
    <location>
        <begin position="149"/>
        <end position="159"/>
    </location>
</feature>
<dbReference type="Proteomes" id="UP000189705">
    <property type="component" value="Unplaced"/>
</dbReference>
<evidence type="ECO:0000256" key="1">
    <source>
        <dbReference type="ARBA" id="ARBA00004370"/>
    </source>
</evidence>
<feature type="signal peptide" evidence="6">
    <location>
        <begin position="1"/>
        <end position="18"/>
    </location>
</feature>
<keyword evidence="6" id="KW-0732">Signal</keyword>
<dbReference type="InterPro" id="IPR013783">
    <property type="entry name" value="Ig-like_fold"/>
</dbReference>
<dbReference type="InterPro" id="IPR013106">
    <property type="entry name" value="Ig_V-set"/>
</dbReference>
<dbReference type="InterPro" id="IPR050671">
    <property type="entry name" value="CD300_family_receptors"/>
</dbReference>
<dbReference type="AlphaFoldDB" id="A0A1U7R9L6"/>
<dbReference type="PANTHER" id="PTHR11860">
    <property type="entry name" value="POLYMERIC-IMMUNOGLOBULIN RECEPTOR"/>
    <property type="match status" value="1"/>
</dbReference>
<dbReference type="KEGG" id="asn:102369196"/>
<dbReference type="InterPro" id="IPR003599">
    <property type="entry name" value="Ig_sub"/>
</dbReference>
<dbReference type="OrthoDB" id="8959642at2759"/>
<sequence length="282" mass="31010">MRIFPGLGWMLLLDCCAGIDLLSLTDPNTVTGPEMVTGPEGGSVSVTCHYKKGYEEYPKFWCRDDMLSCLGSHIIETTGSEAEVWQDRFSIQDNHTQRTITVTVKNLVMADTGTYLCGVARALRVDPTHPVNLLVSPAEGTQMPPEYSPPSSSTKPASPWTAAEKEQHDFPSHHTTPTGPTEIPIYILIPCTLLLLIFLLVAIAVLIFISRRKRKGSSVQMARKTNHSDLDSEKKDEIAYATVTISTPNQHAIYSNVEQLSRATGSASLPEETLYTTVKSKT</sequence>
<dbReference type="GO" id="GO:0004888">
    <property type="term" value="F:transmembrane signaling receptor activity"/>
    <property type="evidence" value="ECO:0007669"/>
    <property type="project" value="TreeGrafter"/>
</dbReference>
<keyword evidence="8" id="KW-1185">Reference proteome</keyword>
<gene>
    <name evidence="9" type="primary">LOC102369196</name>
</gene>
<dbReference type="SUPFAM" id="SSF48726">
    <property type="entry name" value="Immunoglobulin"/>
    <property type="match status" value="1"/>
</dbReference>
<name>A0A1U7R9L6_ALLSI</name>
<organism evidence="8 9">
    <name type="scientific">Alligator sinensis</name>
    <name type="common">Chinese alligator</name>
    <dbReference type="NCBI Taxonomy" id="38654"/>
    <lineage>
        <taxon>Eukaryota</taxon>
        <taxon>Metazoa</taxon>
        <taxon>Chordata</taxon>
        <taxon>Craniata</taxon>
        <taxon>Vertebrata</taxon>
        <taxon>Euteleostomi</taxon>
        <taxon>Archelosauria</taxon>
        <taxon>Archosauria</taxon>
        <taxon>Crocodylia</taxon>
        <taxon>Alligatoridae</taxon>
        <taxon>Alligatorinae</taxon>
        <taxon>Alligator</taxon>
    </lineage>
</organism>
<feature type="region of interest" description="Disordered" evidence="4">
    <location>
        <begin position="134"/>
        <end position="176"/>
    </location>
</feature>
<dbReference type="Pfam" id="PF07686">
    <property type="entry name" value="V-set"/>
    <property type="match status" value="1"/>
</dbReference>
<dbReference type="GeneID" id="102369196"/>
<evidence type="ECO:0000313" key="9">
    <source>
        <dbReference type="RefSeq" id="XP_006019807.1"/>
    </source>
</evidence>
<keyword evidence="5" id="KW-1133">Transmembrane helix</keyword>
<dbReference type="Gene3D" id="2.60.40.10">
    <property type="entry name" value="Immunoglobulins"/>
    <property type="match status" value="1"/>
</dbReference>